<dbReference type="EMBL" id="HBGE01107092">
    <property type="protein sequence ID" value="CAD9187103.1"/>
    <property type="molecule type" value="Transcribed_RNA"/>
</dbReference>
<protein>
    <submittedName>
        <fullName evidence="2">Uncharacterized protein</fullName>
    </submittedName>
</protein>
<organism evidence="2">
    <name type="scientific">Alexandrium catenella</name>
    <name type="common">Red tide dinoflagellate</name>
    <name type="synonym">Gonyaulax catenella</name>
    <dbReference type="NCBI Taxonomy" id="2925"/>
    <lineage>
        <taxon>Eukaryota</taxon>
        <taxon>Sar</taxon>
        <taxon>Alveolata</taxon>
        <taxon>Dinophyceae</taxon>
        <taxon>Gonyaulacales</taxon>
        <taxon>Pyrocystaceae</taxon>
        <taxon>Alexandrium</taxon>
    </lineage>
</organism>
<accession>A0A7S1WUD6</accession>
<dbReference type="InterPro" id="IPR027417">
    <property type="entry name" value="P-loop_NTPase"/>
</dbReference>
<dbReference type="Gene3D" id="3.40.50.300">
    <property type="entry name" value="P-loop containing nucleotide triphosphate hydrolases"/>
    <property type="match status" value="1"/>
</dbReference>
<proteinExistence type="predicted"/>
<dbReference type="AlphaFoldDB" id="A0A7S1WUD6"/>
<dbReference type="PANTHER" id="PTHR36978:SF4">
    <property type="entry name" value="P-LOOP CONTAINING NUCLEOSIDE TRIPHOSPHATE HYDROLASE PROTEIN"/>
    <property type="match status" value="1"/>
</dbReference>
<keyword evidence="1" id="KW-1133">Transmembrane helix</keyword>
<feature type="transmembrane region" description="Helical" evidence="1">
    <location>
        <begin position="193"/>
        <end position="212"/>
    </location>
</feature>
<gene>
    <name evidence="2" type="ORF">ACAT0790_LOCUS63877</name>
</gene>
<sequence>MNSSLRVILMTRSYEERARSLEEARWGEVWEFLSRHASGSFCHWLPHGFLWPAKDPGSSLVDGSITSAFLKYCVFPTRWAAHFGFYTHHEIQSQLLNEHNETEYRRYYETVRRLVPQSQLLEFDVRKHGWSELAGFLGRPSPPSGTPFPRMRVGTVAHSSVLWQLSPLKCIVFMSLMCGSVLVNFLVACCLSAAAVAAVEAVLLCVLGRLPFKRS</sequence>
<dbReference type="InterPro" id="IPR040632">
    <property type="entry name" value="Sulfotransfer_4"/>
</dbReference>
<dbReference type="PANTHER" id="PTHR36978">
    <property type="entry name" value="P-LOOP CONTAINING NUCLEOTIDE TRIPHOSPHATE HYDROLASE"/>
    <property type="match status" value="1"/>
</dbReference>
<reference evidence="2" key="1">
    <citation type="submission" date="2021-01" db="EMBL/GenBank/DDBJ databases">
        <authorList>
            <person name="Corre E."/>
            <person name="Pelletier E."/>
            <person name="Niang G."/>
            <person name="Scheremetjew M."/>
            <person name="Finn R."/>
            <person name="Kale V."/>
            <person name="Holt S."/>
            <person name="Cochrane G."/>
            <person name="Meng A."/>
            <person name="Brown T."/>
            <person name="Cohen L."/>
        </authorList>
    </citation>
    <scope>NUCLEOTIDE SEQUENCE</scope>
    <source>
        <strain evidence="2">OF101</strain>
    </source>
</reference>
<evidence type="ECO:0000256" key="1">
    <source>
        <dbReference type="SAM" id="Phobius"/>
    </source>
</evidence>
<keyword evidence="1" id="KW-0472">Membrane</keyword>
<keyword evidence="1" id="KW-0812">Transmembrane</keyword>
<dbReference type="Pfam" id="PF17784">
    <property type="entry name" value="Sulfotransfer_4"/>
    <property type="match status" value="1"/>
</dbReference>
<name>A0A7S1WUD6_ALECA</name>
<evidence type="ECO:0000313" key="2">
    <source>
        <dbReference type="EMBL" id="CAD9187103.1"/>
    </source>
</evidence>